<gene>
    <name evidence="2" type="ORF">B9G98_01903</name>
</gene>
<dbReference type="InterPro" id="IPR009305">
    <property type="entry name" value="Mpo1-like"/>
</dbReference>
<keyword evidence="1" id="KW-1133">Transmembrane helix</keyword>
<feature type="transmembrane region" description="Helical" evidence="1">
    <location>
        <begin position="143"/>
        <end position="163"/>
    </location>
</feature>
<dbReference type="GeneID" id="36515651"/>
<evidence type="ECO:0000313" key="2">
    <source>
        <dbReference type="EMBL" id="PRT54283.1"/>
    </source>
</evidence>
<protein>
    <recommendedName>
        <fullName evidence="4">Endoplasmic reticulum membrane protein C16E8.02</fullName>
    </recommendedName>
</protein>
<feature type="transmembrane region" description="Helical" evidence="1">
    <location>
        <begin position="21"/>
        <end position="44"/>
    </location>
</feature>
<dbReference type="RefSeq" id="XP_024664228.1">
    <property type="nucleotide sequence ID" value="XM_024808460.1"/>
</dbReference>
<reference evidence="2 3" key="1">
    <citation type="submission" date="2017-04" db="EMBL/GenBank/DDBJ databases">
        <title>Genome sequencing of [Candida] sorbophila.</title>
        <authorList>
            <person name="Ahn J.O."/>
        </authorList>
    </citation>
    <scope>NUCLEOTIDE SEQUENCE [LARGE SCALE GENOMIC DNA]</scope>
    <source>
        <strain evidence="2 3">DS02</strain>
    </source>
</reference>
<keyword evidence="3" id="KW-1185">Reference proteome</keyword>
<dbReference type="OrthoDB" id="2124888at2759"/>
<dbReference type="Proteomes" id="UP000238350">
    <property type="component" value="Unassembled WGS sequence"/>
</dbReference>
<name>A0A2T0FGZ9_9ASCO</name>
<comment type="caution">
    <text evidence="2">The sequence shown here is derived from an EMBL/GenBank/DDBJ whole genome shotgun (WGS) entry which is preliminary data.</text>
</comment>
<sequence length="191" mass="21744">MPDLIQELSFYRKYHYNKVNVFIHVCCIPLILLTAVYNLTALRIPEVVLNAVDLDAKYYPYANFATVVSVCYGVYYIMLDLPMGLPCALILNYASMQFCKMAPALGSDGYRKSWAIHTVCWLLQFIGHGVFEKRAPALLDNLVQALVLAPFFAVFELFYFLGFRRDVIENIDKKVVPEIKAFHAARLGKSS</sequence>
<organism evidence="2 3">
    <name type="scientific">Wickerhamiella sorbophila</name>
    <dbReference type="NCBI Taxonomy" id="45607"/>
    <lineage>
        <taxon>Eukaryota</taxon>
        <taxon>Fungi</taxon>
        <taxon>Dikarya</taxon>
        <taxon>Ascomycota</taxon>
        <taxon>Saccharomycotina</taxon>
        <taxon>Dipodascomycetes</taxon>
        <taxon>Dipodascales</taxon>
        <taxon>Trichomonascaceae</taxon>
        <taxon>Wickerhamiella</taxon>
    </lineage>
</organism>
<dbReference type="PANTHER" id="PTHR28026:SF9">
    <property type="entry name" value="2-HYDROXY-PALMITIC ACID DIOXYGENASE MPO1"/>
    <property type="match status" value="1"/>
</dbReference>
<proteinExistence type="predicted"/>
<evidence type="ECO:0000313" key="3">
    <source>
        <dbReference type="Proteomes" id="UP000238350"/>
    </source>
</evidence>
<feature type="transmembrane region" description="Helical" evidence="1">
    <location>
        <begin position="114"/>
        <end position="131"/>
    </location>
</feature>
<dbReference type="PANTHER" id="PTHR28026">
    <property type="entry name" value="DUF962 DOMAIN PROTEIN (AFU_ORTHOLOGUE AFUA_8G05310)"/>
    <property type="match status" value="1"/>
</dbReference>
<keyword evidence="1" id="KW-0812">Transmembrane</keyword>
<evidence type="ECO:0008006" key="4">
    <source>
        <dbReference type="Google" id="ProtNLM"/>
    </source>
</evidence>
<feature type="transmembrane region" description="Helical" evidence="1">
    <location>
        <begin position="64"/>
        <end position="93"/>
    </location>
</feature>
<dbReference type="Pfam" id="PF06127">
    <property type="entry name" value="Mpo1-like"/>
    <property type="match status" value="1"/>
</dbReference>
<dbReference type="AlphaFoldDB" id="A0A2T0FGZ9"/>
<accession>A0A2T0FGZ9</accession>
<dbReference type="EMBL" id="NDIQ01000021">
    <property type="protein sequence ID" value="PRT54283.1"/>
    <property type="molecule type" value="Genomic_DNA"/>
</dbReference>
<evidence type="ECO:0000256" key="1">
    <source>
        <dbReference type="SAM" id="Phobius"/>
    </source>
</evidence>
<dbReference type="GO" id="GO:0046521">
    <property type="term" value="P:sphingoid catabolic process"/>
    <property type="evidence" value="ECO:0007669"/>
    <property type="project" value="TreeGrafter"/>
</dbReference>
<keyword evidence="1" id="KW-0472">Membrane</keyword>
<dbReference type="GO" id="GO:0016020">
    <property type="term" value="C:membrane"/>
    <property type="evidence" value="ECO:0007669"/>
    <property type="project" value="GOC"/>
</dbReference>
<dbReference type="GO" id="GO:0005783">
    <property type="term" value="C:endoplasmic reticulum"/>
    <property type="evidence" value="ECO:0007669"/>
    <property type="project" value="TreeGrafter"/>
</dbReference>